<comment type="caution">
    <text evidence="2">The sequence shown here is derived from an EMBL/GenBank/DDBJ whole genome shotgun (WGS) entry which is preliminary data.</text>
</comment>
<gene>
    <name evidence="2" type="ORF">F8M41_015894</name>
</gene>
<protein>
    <submittedName>
        <fullName evidence="2">Uncharacterized protein</fullName>
    </submittedName>
</protein>
<dbReference type="AlphaFoldDB" id="A0A8H3WV11"/>
<reference evidence="2 3" key="1">
    <citation type="journal article" date="2019" name="Environ. Microbiol.">
        <title>At the nexus of three kingdoms: the genome of the mycorrhizal fungus Gigaspora margarita provides insights into plant, endobacterial and fungal interactions.</title>
        <authorList>
            <person name="Venice F."/>
            <person name="Ghignone S."/>
            <person name="Salvioli di Fossalunga A."/>
            <person name="Amselem J."/>
            <person name="Novero M."/>
            <person name="Xianan X."/>
            <person name="Sedzielewska Toro K."/>
            <person name="Morin E."/>
            <person name="Lipzen A."/>
            <person name="Grigoriev I.V."/>
            <person name="Henrissat B."/>
            <person name="Martin F.M."/>
            <person name="Bonfante P."/>
        </authorList>
    </citation>
    <scope>NUCLEOTIDE SEQUENCE [LARGE SCALE GENOMIC DNA]</scope>
    <source>
        <strain evidence="2 3">BEG34</strain>
    </source>
</reference>
<organism evidence="2 3">
    <name type="scientific">Gigaspora margarita</name>
    <dbReference type="NCBI Taxonomy" id="4874"/>
    <lineage>
        <taxon>Eukaryota</taxon>
        <taxon>Fungi</taxon>
        <taxon>Fungi incertae sedis</taxon>
        <taxon>Mucoromycota</taxon>
        <taxon>Glomeromycotina</taxon>
        <taxon>Glomeromycetes</taxon>
        <taxon>Diversisporales</taxon>
        <taxon>Gigasporaceae</taxon>
        <taxon>Gigaspora</taxon>
    </lineage>
</organism>
<evidence type="ECO:0000256" key="1">
    <source>
        <dbReference type="SAM" id="MobiDB-lite"/>
    </source>
</evidence>
<proteinExistence type="predicted"/>
<sequence>MPNIHTFFGCSEWVEIIKTEGRRGFESNTSSVVRRMEKHSIQSQDIPEIPEEDMSDIDNNRDSESNCPIGQSTISSEKEFHKRPGEDISKNKLSSKKVKTKDENLSMLKKLIEELKLPSSSTNSTTS</sequence>
<dbReference type="EMBL" id="WTPW01003372">
    <property type="protein sequence ID" value="KAF0345190.1"/>
    <property type="molecule type" value="Genomic_DNA"/>
</dbReference>
<evidence type="ECO:0000313" key="2">
    <source>
        <dbReference type="EMBL" id="KAF0345190.1"/>
    </source>
</evidence>
<feature type="compositionally biased region" description="Polar residues" evidence="1">
    <location>
        <begin position="65"/>
        <end position="75"/>
    </location>
</feature>
<name>A0A8H3WV11_GIGMA</name>
<feature type="compositionally biased region" description="Basic and acidic residues" evidence="1">
    <location>
        <begin position="76"/>
        <end position="90"/>
    </location>
</feature>
<accession>A0A8H3WV11</accession>
<evidence type="ECO:0000313" key="3">
    <source>
        <dbReference type="Proteomes" id="UP000439903"/>
    </source>
</evidence>
<feature type="region of interest" description="Disordered" evidence="1">
    <location>
        <begin position="24"/>
        <end position="95"/>
    </location>
</feature>
<keyword evidence="3" id="KW-1185">Reference proteome</keyword>
<dbReference type="OrthoDB" id="2417436at2759"/>
<dbReference type="Proteomes" id="UP000439903">
    <property type="component" value="Unassembled WGS sequence"/>
</dbReference>